<dbReference type="FunCoup" id="A0A0V0QI64">
    <property type="interactions" value="300"/>
</dbReference>
<gene>
    <name evidence="4" type="ORF">PPERSA_05741</name>
</gene>
<dbReference type="Pfam" id="PF01176">
    <property type="entry name" value="eIF-1a"/>
    <property type="match status" value="1"/>
</dbReference>
<feature type="compositionally biased region" description="Basic and acidic residues" evidence="2">
    <location>
        <begin position="168"/>
        <end position="202"/>
    </location>
</feature>
<accession>A0A0V0QI64</accession>
<dbReference type="SUPFAM" id="SSF50249">
    <property type="entry name" value="Nucleic acid-binding proteins"/>
    <property type="match status" value="1"/>
</dbReference>
<reference evidence="4 5" key="1">
    <citation type="journal article" date="2015" name="Sci. Rep.">
        <title>Genome of the facultative scuticociliatosis pathogen Pseudocohnilembus persalinus provides insight into its virulence through horizontal gene transfer.</title>
        <authorList>
            <person name="Xiong J."/>
            <person name="Wang G."/>
            <person name="Cheng J."/>
            <person name="Tian M."/>
            <person name="Pan X."/>
            <person name="Warren A."/>
            <person name="Jiang C."/>
            <person name="Yuan D."/>
            <person name="Miao W."/>
        </authorList>
    </citation>
    <scope>NUCLEOTIDE SEQUENCE [LARGE SCALE GENOMIC DNA]</scope>
    <source>
        <strain evidence="4">36N120E</strain>
    </source>
</reference>
<evidence type="ECO:0000256" key="1">
    <source>
        <dbReference type="PROSITE-ProRule" id="PRU00181"/>
    </source>
</evidence>
<feature type="compositionally biased region" description="Acidic residues" evidence="2">
    <location>
        <begin position="215"/>
        <end position="224"/>
    </location>
</feature>
<dbReference type="EMBL" id="LDAU01000161">
    <property type="protein sequence ID" value="KRX01902.1"/>
    <property type="molecule type" value="Genomic_DNA"/>
</dbReference>
<dbReference type="Proteomes" id="UP000054937">
    <property type="component" value="Unassembled WGS sequence"/>
</dbReference>
<feature type="compositionally biased region" description="Acidic residues" evidence="2">
    <location>
        <begin position="157"/>
        <end position="167"/>
    </location>
</feature>
<evidence type="ECO:0000256" key="2">
    <source>
        <dbReference type="SAM" id="MobiDB-lite"/>
    </source>
</evidence>
<keyword evidence="5" id="KW-1185">Reference proteome</keyword>
<dbReference type="InterPro" id="IPR012340">
    <property type="entry name" value="NA-bd_OB-fold"/>
</dbReference>
<proteinExistence type="inferred from homology"/>
<feature type="domain" description="S1-like" evidence="3">
    <location>
        <begin position="20"/>
        <end position="96"/>
    </location>
</feature>
<keyword evidence="1" id="KW-0648">Protein biosynthesis</keyword>
<dbReference type="HAMAP" id="MF_00216">
    <property type="entry name" value="aIF_1A"/>
    <property type="match status" value="1"/>
</dbReference>
<dbReference type="InParanoid" id="A0A0V0QI64"/>
<dbReference type="PROSITE" id="PS50832">
    <property type="entry name" value="S1_IF1_TYPE"/>
    <property type="match status" value="1"/>
</dbReference>
<dbReference type="OMA" id="SHVHYKG"/>
<dbReference type="InterPro" id="IPR006196">
    <property type="entry name" value="RNA-binding_domain_S1_IF1"/>
</dbReference>
<sequence length="224" mass="25884">MPPQKTTKGSKQKKKQEDTKKRELVTKDVDPSLEYAIVLKIHSTERVDVRCLDGKNRQAVISGSMKKKIYVQPGNLVLVSKRDYQDAKCDMSLKYFPHEVQTLIKNHGLPASFVSTEETQKAGGKVDDAVTFSQEDSDEEEKENQIKQQTKTYEMPESSDEEEEEIDEQKQAEQIAEKYAKEMEEYNQKKEQDKFNIKDKRINQQNKNKKKGDDSDSDIDIDDI</sequence>
<dbReference type="AlphaFoldDB" id="A0A0V0QI64"/>
<feature type="region of interest" description="Disordered" evidence="2">
    <location>
        <begin position="1"/>
        <end position="25"/>
    </location>
</feature>
<dbReference type="OrthoDB" id="274995at2759"/>
<name>A0A0V0QI64_PSEPJ</name>
<dbReference type="SMART" id="SM00652">
    <property type="entry name" value="eIF1a"/>
    <property type="match status" value="1"/>
</dbReference>
<comment type="caution">
    <text evidence="4">The sequence shown here is derived from an EMBL/GenBank/DDBJ whole genome shotgun (WGS) entry which is preliminary data.</text>
</comment>
<organism evidence="4 5">
    <name type="scientific">Pseudocohnilembus persalinus</name>
    <name type="common">Ciliate</name>
    <dbReference type="NCBI Taxonomy" id="266149"/>
    <lineage>
        <taxon>Eukaryota</taxon>
        <taxon>Sar</taxon>
        <taxon>Alveolata</taxon>
        <taxon>Ciliophora</taxon>
        <taxon>Intramacronucleata</taxon>
        <taxon>Oligohymenophorea</taxon>
        <taxon>Scuticociliatia</taxon>
        <taxon>Philasterida</taxon>
        <taxon>Pseudocohnilembidae</taxon>
        <taxon>Pseudocohnilembus</taxon>
    </lineage>
</organism>
<keyword evidence="1" id="KW-0396">Initiation factor</keyword>
<evidence type="ECO:0000313" key="5">
    <source>
        <dbReference type="Proteomes" id="UP000054937"/>
    </source>
</evidence>
<dbReference type="GO" id="GO:0003723">
    <property type="term" value="F:RNA binding"/>
    <property type="evidence" value="ECO:0007669"/>
    <property type="project" value="InterPro"/>
</dbReference>
<dbReference type="PANTHER" id="PTHR21668">
    <property type="entry name" value="EIF-1A"/>
    <property type="match status" value="1"/>
</dbReference>
<dbReference type="InterPro" id="IPR001253">
    <property type="entry name" value="TIF_eIF-1A"/>
</dbReference>
<dbReference type="Gene3D" id="2.40.50.140">
    <property type="entry name" value="Nucleic acid-binding proteins"/>
    <property type="match status" value="1"/>
</dbReference>
<dbReference type="GO" id="GO:0003743">
    <property type="term" value="F:translation initiation factor activity"/>
    <property type="evidence" value="ECO:0007669"/>
    <property type="project" value="UniProtKB-UniRule"/>
</dbReference>
<feature type="compositionally biased region" description="Basic and acidic residues" evidence="2">
    <location>
        <begin position="15"/>
        <end position="25"/>
    </location>
</feature>
<evidence type="ECO:0000259" key="3">
    <source>
        <dbReference type="PROSITE" id="PS50832"/>
    </source>
</evidence>
<feature type="region of interest" description="Disordered" evidence="2">
    <location>
        <begin position="131"/>
        <end position="224"/>
    </location>
</feature>
<protein>
    <submittedName>
        <fullName evidence="4">Nucleic acid-binding, OB-fold</fullName>
    </submittedName>
</protein>
<evidence type="ECO:0000313" key="4">
    <source>
        <dbReference type="EMBL" id="KRX01902.1"/>
    </source>
</evidence>